<gene>
    <name evidence="1" type="ORF">HATV-3_gp58</name>
</gene>
<evidence type="ECO:0000313" key="2">
    <source>
        <dbReference type="Proteomes" id="UP000827845"/>
    </source>
</evidence>
<dbReference type="EMBL" id="MZ334527">
    <property type="protein sequence ID" value="UBF23408.1"/>
    <property type="molecule type" value="Genomic_DNA"/>
</dbReference>
<protein>
    <submittedName>
        <fullName evidence="1">Uncharacterized protein</fullName>
    </submittedName>
</protein>
<accession>A0AAE9BYQ8</accession>
<keyword evidence="2" id="KW-1185">Reference proteome</keyword>
<name>A0AAE9BYQ8_9CAUD</name>
<organism evidence="1 2">
    <name type="scientific">Haloarcula tailed virus 3</name>
    <dbReference type="NCBI Taxonomy" id="2877990"/>
    <lineage>
        <taxon>Viruses</taxon>
        <taxon>Duplodnaviria</taxon>
        <taxon>Heunggongvirae</taxon>
        <taxon>Uroviricota</taxon>
        <taxon>Caudoviricetes</taxon>
        <taxon>Kirjokansivirales</taxon>
        <taxon>Pyrstoviridae</taxon>
        <taxon>Hatrivirus</taxon>
        <taxon>Hatrivirus caudatum</taxon>
        <taxon>Hatrivirus HATV3</taxon>
    </lineage>
</organism>
<proteinExistence type="predicted"/>
<evidence type="ECO:0000313" key="1">
    <source>
        <dbReference type="EMBL" id="UBF23408.1"/>
    </source>
</evidence>
<sequence length="42" mass="4717">MPECDIAGCEKDAVAAILLSKHDRAARCPKCLDWEGQNEGWW</sequence>
<reference evidence="1" key="1">
    <citation type="submission" date="2021-05" db="EMBL/GenBank/DDBJ databases">
        <title>Diversity, taxonomy and evolution of archaeal viruses of the class Caudoviricetes.</title>
        <authorList>
            <person name="Liu Y."/>
            <person name="Demina T.A."/>
            <person name="Roux S."/>
            <person name="Aiewsakun P."/>
            <person name="Kazlauskas D."/>
            <person name="Simmonds P."/>
            <person name="Prangishvili D."/>
            <person name="Oksanen H.M."/>
            <person name="Krupovic M."/>
        </authorList>
    </citation>
    <scope>NUCLEOTIDE SEQUENCE</scope>
    <source>
        <strain evidence="1">HATV-3/30</strain>
    </source>
</reference>
<dbReference type="Proteomes" id="UP000827845">
    <property type="component" value="Segment"/>
</dbReference>